<evidence type="ECO:0000313" key="7">
    <source>
        <dbReference type="Proteomes" id="UP000003856"/>
    </source>
</evidence>
<dbReference type="PATRIC" id="fig|573060.9.peg.19"/>
<comment type="caution">
    <text evidence="6">The sequence shown here is derived from an EMBL/GenBank/DDBJ whole genome shotgun (WGS) entry which is preliminary data.</text>
</comment>
<evidence type="ECO:0000256" key="3">
    <source>
        <dbReference type="ARBA" id="ARBA00023125"/>
    </source>
</evidence>
<dbReference type="InterPro" id="IPR017894">
    <property type="entry name" value="HTH_IS21_transposase_type"/>
</dbReference>
<dbReference type="Proteomes" id="UP000003856">
    <property type="component" value="Unassembled WGS sequence"/>
</dbReference>
<keyword evidence="7" id="KW-1185">Reference proteome</keyword>
<feature type="domain" description="HTH IS21-type" evidence="5">
    <location>
        <begin position="6"/>
        <end position="68"/>
    </location>
</feature>
<dbReference type="Gene3D" id="1.10.10.60">
    <property type="entry name" value="Homeodomain-like"/>
    <property type="match status" value="1"/>
</dbReference>
<accession>C5TD93</accession>
<evidence type="ECO:0000259" key="5">
    <source>
        <dbReference type="PROSITE" id="PS50531"/>
    </source>
</evidence>
<dbReference type="AlphaFoldDB" id="C5TD93"/>
<organism evidence="6 7">
    <name type="scientific">Acidovorax delafieldii 2AN</name>
    <dbReference type="NCBI Taxonomy" id="573060"/>
    <lineage>
        <taxon>Bacteria</taxon>
        <taxon>Pseudomonadati</taxon>
        <taxon>Pseudomonadota</taxon>
        <taxon>Betaproteobacteria</taxon>
        <taxon>Burkholderiales</taxon>
        <taxon>Comamonadaceae</taxon>
        <taxon>Acidovorax</taxon>
    </lineage>
</organism>
<keyword evidence="4" id="KW-0233">DNA recombination</keyword>
<dbReference type="PANTHER" id="PTHR35004">
    <property type="entry name" value="TRANSPOSASE RV3428C-RELATED"/>
    <property type="match status" value="1"/>
</dbReference>
<evidence type="ECO:0000256" key="2">
    <source>
        <dbReference type="ARBA" id="ARBA00022578"/>
    </source>
</evidence>
<protein>
    <submittedName>
        <fullName evidence="6">Integrase, catalytic region</fullName>
    </submittedName>
</protein>
<dbReference type="EMBL" id="ACQT01000621">
    <property type="protein sequence ID" value="EER57554.1"/>
    <property type="molecule type" value="Genomic_DNA"/>
</dbReference>
<sequence length="170" mass="19505">MIDVATLSVIRRWALREQLSIREIARRTGLSRNTIRKYLRVGEAEPHYAKRVSPSKLDPFALKLAGWLKTEAGRSRKQRRTVKQMYVDLQALGYGGSYNRVAAFARLWHEQRLVAQQTTGRGTFVPLAFGPGEAFQFDWSEDWAVLAGVRTKLQVAHFKLSHSRAFYLRA</sequence>
<dbReference type="PROSITE" id="PS50531">
    <property type="entry name" value="HTH_IS21"/>
    <property type="match status" value="1"/>
</dbReference>
<evidence type="ECO:0000313" key="6">
    <source>
        <dbReference type="EMBL" id="EER57554.1"/>
    </source>
</evidence>
<dbReference type="GO" id="GO:0003677">
    <property type="term" value="F:DNA binding"/>
    <property type="evidence" value="ECO:0007669"/>
    <property type="project" value="UniProtKB-KW"/>
</dbReference>
<keyword evidence="3" id="KW-0238">DNA-binding</keyword>
<dbReference type="CDD" id="cd00093">
    <property type="entry name" value="HTH_XRE"/>
    <property type="match status" value="1"/>
</dbReference>
<feature type="non-terminal residue" evidence="6">
    <location>
        <position position="170"/>
    </location>
</feature>
<name>C5TD93_ACIDE</name>
<reference evidence="6 7" key="1">
    <citation type="submission" date="2009-05" db="EMBL/GenBank/DDBJ databases">
        <title>The draft genome of Acidovorax delafieldii 2AN.</title>
        <authorList>
            <consortium name="US DOE Joint Genome Institute (JGI-PGF)"/>
            <person name="Lucas S."/>
            <person name="Copeland A."/>
            <person name="Lapidus A."/>
            <person name="Glavina del Rio T."/>
            <person name="Tice H."/>
            <person name="Bruce D."/>
            <person name="Goodwin L."/>
            <person name="Pitluck S."/>
            <person name="Larimer F."/>
            <person name="Land M.L."/>
            <person name="Hauser L."/>
            <person name="Shelobolina E.S."/>
            <person name="Picardal F."/>
            <person name="Roden E."/>
            <person name="Emerson D."/>
        </authorList>
    </citation>
    <scope>NUCLEOTIDE SEQUENCE [LARGE SCALE GENOMIC DNA]</scope>
    <source>
        <strain evidence="6 7">2AN</strain>
    </source>
</reference>
<keyword evidence="2" id="KW-0815">Transposition</keyword>
<evidence type="ECO:0000256" key="1">
    <source>
        <dbReference type="ARBA" id="ARBA00009277"/>
    </source>
</evidence>
<dbReference type="PANTHER" id="PTHR35004:SF7">
    <property type="entry name" value="INTEGRASE PROTEIN"/>
    <property type="match status" value="1"/>
</dbReference>
<gene>
    <name evidence="6" type="ORF">AcdelDRAFT_4874</name>
</gene>
<proteinExistence type="inferred from homology"/>
<evidence type="ECO:0000256" key="4">
    <source>
        <dbReference type="ARBA" id="ARBA00023172"/>
    </source>
</evidence>
<dbReference type="InterPro" id="IPR001387">
    <property type="entry name" value="Cro/C1-type_HTH"/>
</dbReference>
<dbReference type="GO" id="GO:0006310">
    <property type="term" value="P:DNA recombination"/>
    <property type="evidence" value="ECO:0007669"/>
    <property type="project" value="UniProtKB-KW"/>
</dbReference>
<dbReference type="GO" id="GO:0032196">
    <property type="term" value="P:transposition"/>
    <property type="evidence" value="ECO:0007669"/>
    <property type="project" value="UniProtKB-KW"/>
</dbReference>
<comment type="similarity">
    <text evidence="1">Belongs to the transposase IS21/IS408/IS1162 family.</text>
</comment>